<dbReference type="EMBL" id="CM000838">
    <property type="protein sequence ID" value="KRH59065.1"/>
    <property type="molecule type" value="Genomic_DNA"/>
</dbReference>
<organism evidence="1">
    <name type="scientific">Glycine max</name>
    <name type="common">Soybean</name>
    <name type="synonym">Glycine hispida</name>
    <dbReference type="NCBI Taxonomy" id="3847"/>
    <lineage>
        <taxon>Eukaryota</taxon>
        <taxon>Viridiplantae</taxon>
        <taxon>Streptophyta</taxon>
        <taxon>Embryophyta</taxon>
        <taxon>Tracheophyta</taxon>
        <taxon>Spermatophyta</taxon>
        <taxon>Magnoliopsida</taxon>
        <taxon>eudicotyledons</taxon>
        <taxon>Gunneridae</taxon>
        <taxon>Pentapetalae</taxon>
        <taxon>rosids</taxon>
        <taxon>fabids</taxon>
        <taxon>Fabales</taxon>
        <taxon>Fabaceae</taxon>
        <taxon>Papilionoideae</taxon>
        <taxon>50 kb inversion clade</taxon>
        <taxon>NPAAA clade</taxon>
        <taxon>indigoferoid/millettioid clade</taxon>
        <taxon>Phaseoleae</taxon>
        <taxon>Glycine</taxon>
        <taxon>Glycine subgen. Soja</taxon>
    </lineage>
</organism>
<dbReference type="EnsemblPlants" id="KRH59065">
    <property type="protein sequence ID" value="KRH59065"/>
    <property type="gene ID" value="GLYMA_05G164000"/>
</dbReference>
<evidence type="ECO:0000313" key="1">
    <source>
        <dbReference type="EMBL" id="KRH59065.1"/>
    </source>
</evidence>
<sequence>MAFFIPTSSAHVFCSKGGSYLKKGNAAKIITSCTIEWFLIVANTHQRFGEICGAWHKESILVCNT</sequence>
<evidence type="ECO:0000313" key="3">
    <source>
        <dbReference type="Proteomes" id="UP000008827"/>
    </source>
</evidence>
<dbReference type="ExpressionAtlas" id="A0A0R0K1F8">
    <property type="expression patterns" value="baseline and differential"/>
</dbReference>
<name>A0A0R0K1F8_SOYBN</name>
<protein>
    <submittedName>
        <fullName evidence="1 2">Uncharacterized protein</fullName>
    </submittedName>
</protein>
<dbReference type="Proteomes" id="UP000008827">
    <property type="component" value="Chromosome 5"/>
</dbReference>
<reference evidence="1 2" key="1">
    <citation type="journal article" date="2010" name="Nature">
        <title>Genome sequence of the palaeopolyploid soybean.</title>
        <authorList>
            <person name="Schmutz J."/>
            <person name="Cannon S.B."/>
            <person name="Schlueter J."/>
            <person name="Ma J."/>
            <person name="Mitros T."/>
            <person name="Nelson W."/>
            <person name="Hyten D.L."/>
            <person name="Song Q."/>
            <person name="Thelen J.J."/>
            <person name="Cheng J."/>
            <person name="Xu D."/>
            <person name="Hellsten U."/>
            <person name="May G.D."/>
            <person name="Yu Y."/>
            <person name="Sakurai T."/>
            <person name="Umezawa T."/>
            <person name="Bhattacharyya M.K."/>
            <person name="Sandhu D."/>
            <person name="Valliyodan B."/>
            <person name="Lindquist E."/>
            <person name="Peto M."/>
            <person name="Grant D."/>
            <person name="Shu S."/>
            <person name="Goodstein D."/>
            <person name="Barry K."/>
            <person name="Futrell-Griggs M."/>
            <person name="Abernathy B."/>
            <person name="Du J."/>
            <person name="Tian Z."/>
            <person name="Zhu L."/>
            <person name="Gill N."/>
            <person name="Joshi T."/>
            <person name="Libault M."/>
            <person name="Sethuraman A."/>
            <person name="Zhang X.-C."/>
            <person name="Shinozaki K."/>
            <person name="Nguyen H.T."/>
            <person name="Wing R.A."/>
            <person name="Cregan P."/>
            <person name="Specht J."/>
            <person name="Grimwood J."/>
            <person name="Rokhsar D."/>
            <person name="Stacey G."/>
            <person name="Shoemaker R.C."/>
            <person name="Jackson S.A."/>
        </authorList>
    </citation>
    <scope>NUCLEOTIDE SEQUENCE [LARGE SCALE GENOMIC DNA]</scope>
    <source>
        <strain evidence="2">cv. Williams 82</strain>
        <tissue evidence="1">Callus</tissue>
    </source>
</reference>
<reference evidence="1" key="3">
    <citation type="submission" date="2018-07" db="EMBL/GenBank/DDBJ databases">
        <title>WGS assembly of Glycine max.</title>
        <authorList>
            <person name="Schmutz J."/>
            <person name="Cannon S."/>
            <person name="Schlueter J."/>
            <person name="Ma J."/>
            <person name="Mitros T."/>
            <person name="Nelson W."/>
            <person name="Hyten D."/>
            <person name="Song Q."/>
            <person name="Thelen J."/>
            <person name="Cheng J."/>
            <person name="Xu D."/>
            <person name="Hellsten U."/>
            <person name="May G."/>
            <person name="Yu Y."/>
            <person name="Sakurai T."/>
            <person name="Umezawa T."/>
            <person name="Bhattacharyya M."/>
            <person name="Sandhu D."/>
            <person name="Valliyodan B."/>
            <person name="Lindquist E."/>
            <person name="Peto M."/>
            <person name="Grant D."/>
            <person name="Shu S."/>
            <person name="Goodstein D."/>
            <person name="Barry K."/>
            <person name="Futrell-Griggs M."/>
            <person name="Abernathy B."/>
            <person name="Du J."/>
            <person name="Tian Z."/>
            <person name="Zhu L."/>
            <person name="Gill N."/>
            <person name="Joshi T."/>
            <person name="Libault M."/>
            <person name="Sethuraman A."/>
            <person name="Zhang X."/>
            <person name="Shinozaki K."/>
            <person name="Nguyen H."/>
            <person name="Wing R."/>
            <person name="Cregan P."/>
            <person name="Specht J."/>
            <person name="Grimwood J."/>
            <person name="Rokhsar D."/>
            <person name="Stacey G."/>
            <person name="Shoemaker R."/>
            <person name="Jackson S."/>
        </authorList>
    </citation>
    <scope>NUCLEOTIDE SEQUENCE</scope>
    <source>
        <tissue evidence="1">Callus</tissue>
    </source>
</reference>
<proteinExistence type="predicted"/>
<dbReference type="AlphaFoldDB" id="A0A0R0K1F8"/>
<keyword evidence="3" id="KW-1185">Reference proteome</keyword>
<evidence type="ECO:0000313" key="2">
    <source>
        <dbReference type="EnsemblPlants" id="KRH59065"/>
    </source>
</evidence>
<dbReference type="Gramene" id="KRH59065">
    <property type="protein sequence ID" value="KRH59065"/>
    <property type="gene ID" value="GLYMA_05G164000"/>
</dbReference>
<reference evidence="2" key="2">
    <citation type="submission" date="2018-02" db="UniProtKB">
        <authorList>
            <consortium name="EnsemblPlants"/>
        </authorList>
    </citation>
    <scope>IDENTIFICATION</scope>
    <source>
        <strain evidence="2">Williams 82</strain>
    </source>
</reference>
<dbReference type="InParanoid" id="A0A0R0K1F8"/>
<gene>
    <name evidence="1" type="ORF">GLYMA_05G164000</name>
</gene>
<accession>A0A0R0K1F8</accession>